<accession>A0ACC2SZW2</accession>
<comment type="caution">
    <text evidence="1">The sequence shown here is derived from an EMBL/GenBank/DDBJ whole genome shotgun (WGS) entry which is preliminary data.</text>
</comment>
<evidence type="ECO:0000313" key="2">
    <source>
        <dbReference type="Proteomes" id="UP001165960"/>
    </source>
</evidence>
<evidence type="ECO:0000313" key="1">
    <source>
        <dbReference type="EMBL" id="KAJ9067796.1"/>
    </source>
</evidence>
<gene>
    <name evidence="1" type="ORF">DSO57_1035458</name>
</gene>
<protein>
    <submittedName>
        <fullName evidence="1">Uncharacterized protein</fullName>
    </submittedName>
</protein>
<name>A0ACC2SZW2_9FUNG</name>
<dbReference type="EMBL" id="QTSX02003864">
    <property type="protein sequence ID" value="KAJ9067796.1"/>
    <property type="molecule type" value="Genomic_DNA"/>
</dbReference>
<sequence length="424" mass="48155">MKPCLKVKSNKCFGQIQTNDEVKLAKMCQLFMKVSLDLELGPRLENAALRFNHIQRRISSNNTPRAAAGHFGRVAKAAAERLETFRKSDLIQFSKSRRPTKKEDTHEDSKLQCTSNGVQAPEAPCSLTEAEGMQENMAEEIQPFTSHIHDNPGWEMQEVAPLTEAAIPFLGGWDQLYQDSSCWDWQGYSAPYMDQYMDGYYQELQQGPFQEIIDLIPPTPAFPTEFIPHDTFFALNEQPISQSPALETQPSTDTQAPLCPQDPQSPLPAASPEEKPSETEPVCHNCGVTSTPLWRFPSGRGRLCNACGLYFKMHQRQRPIELKKNSDAKKPPYRPRALECMDCNSHSTSLWRRDANTGRPLCNSCGLYRRIKHQKRPEHLYSSKIKKRHRNTNSSPDNSSICNTPLNQEFKDLCLVEYFGSDQN</sequence>
<reference evidence="1" key="1">
    <citation type="submission" date="2022-04" db="EMBL/GenBank/DDBJ databases">
        <title>Genome of the entomopathogenic fungus Entomophthora muscae.</title>
        <authorList>
            <person name="Elya C."/>
            <person name="Lovett B.R."/>
            <person name="Lee E."/>
            <person name="Macias A.M."/>
            <person name="Hajek A.E."/>
            <person name="De Bivort B.L."/>
            <person name="Kasson M.T."/>
            <person name="De Fine Licht H.H."/>
            <person name="Stajich J.E."/>
        </authorList>
    </citation>
    <scope>NUCLEOTIDE SEQUENCE</scope>
    <source>
        <strain evidence="1">Berkeley</strain>
    </source>
</reference>
<dbReference type="Proteomes" id="UP001165960">
    <property type="component" value="Unassembled WGS sequence"/>
</dbReference>
<keyword evidence="2" id="KW-1185">Reference proteome</keyword>
<proteinExistence type="predicted"/>
<organism evidence="1 2">
    <name type="scientific">Entomophthora muscae</name>
    <dbReference type="NCBI Taxonomy" id="34485"/>
    <lineage>
        <taxon>Eukaryota</taxon>
        <taxon>Fungi</taxon>
        <taxon>Fungi incertae sedis</taxon>
        <taxon>Zoopagomycota</taxon>
        <taxon>Entomophthoromycotina</taxon>
        <taxon>Entomophthoromycetes</taxon>
        <taxon>Entomophthorales</taxon>
        <taxon>Entomophthoraceae</taxon>
        <taxon>Entomophthora</taxon>
    </lineage>
</organism>